<keyword evidence="1" id="KW-0732">Signal</keyword>
<dbReference type="AlphaFoldDB" id="A0A4U6W0W3"/>
<evidence type="ECO:0008006" key="4">
    <source>
        <dbReference type="Google" id="ProtNLM"/>
    </source>
</evidence>
<feature type="chain" id="PRO_5020681246" description="Hydrophobic seed protein domain-containing protein" evidence="1">
    <location>
        <begin position="29"/>
        <end position="76"/>
    </location>
</feature>
<name>A0A4U6W0W3_SETVI</name>
<sequence>MAKPWKQQALILVAALLLGLSLPVPGSADPLGDACFLGLERLRFSTRDLSCGRTILDGFDIIDGTSRKMLESAVAC</sequence>
<dbReference type="Gramene" id="TKW35185">
    <property type="protein sequence ID" value="TKW35185"/>
    <property type="gene ID" value="SEVIR_2G355301v2"/>
</dbReference>
<evidence type="ECO:0000256" key="1">
    <source>
        <dbReference type="SAM" id="SignalP"/>
    </source>
</evidence>
<dbReference type="EMBL" id="CM016553">
    <property type="protein sequence ID" value="TKW35185.1"/>
    <property type="molecule type" value="Genomic_DNA"/>
</dbReference>
<organism evidence="2 3">
    <name type="scientific">Setaria viridis</name>
    <name type="common">Green bristlegrass</name>
    <name type="synonym">Setaria italica subsp. viridis</name>
    <dbReference type="NCBI Taxonomy" id="4556"/>
    <lineage>
        <taxon>Eukaryota</taxon>
        <taxon>Viridiplantae</taxon>
        <taxon>Streptophyta</taxon>
        <taxon>Embryophyta</taxon>
        <taxon>Tracheophyta</taxon>
        <taxon>Spermatophyta</taxon>
        <taxon>Magnoliopsida</taxon>
        <taxon>Liliopsida</taxon>
        <taxon>Poales</taxon>
        <taxon>Poaceae</taxon>
        <taxon>PACMAD clade</taxon>
        <taxon>Panicoideae</taxon>
        <taxon>Panicodae</taxon>
        <taxon>Paniceae</taxon>
        <taxon>Cenchrinae</taxon>
        <taxon>Setaria</taxon>
    </lineage>
</organism>
<proteinExistence type="predicted"/>
<protein>
    <recommendedName>
        <fullName evidence="4">Hydrophobic seed protein domain-containing protein</fullName>
    </recommendedName>
</protein>
<gene>
    <name evidence="2" type="ORF">SEVIR_2G355301v2</name>
</gene>
<evidence type="ECO:0000313" key="2">
    <source>
        <dbReference type="EMBL" id="TKW35185.1"/>
    </source>
</evidence>
<feature type="signal peptide" evidence="1">
    <location>
        <begin position="1"/>
        <end position="28"/>
    </location>
</feature>
<dbReference type="Proteomes" id="UP000298652">
    <property type="component" value="Chromosome 2"/>
</dbReference>
<evidence type="ECO:0000313" key="3">
    <source>
        <dbReference type="Proteomes" id="UP000298652"/>
    </source>
</evidence>
<reference evidence="2" key="1">
    <citation type="submission" date="2019-03" db="EMBL/GenBank/DDBJ databases">
        <title>WGS assembly of Setaria viridis.</title>
        <authorList>
            <person name="Huang P."/>
            <person name="Jenkins J."/>
            <person name="Grimwood J."/>
            <person name="Barry K."/>
            <person name="Healey A."/>
            <person name="Mamidi S."/>
            <person name="Sreedasyam A."/>
            <person name="Shu S."/>
            <person name="Feldman M."/>
            <person name="Wu J."/>
            <person name="Yu Y."/>
            <person name="Chen C."/>
            <person name="Johnson J."/>
            <person name="Rokhsar D."/>
            <person name="Baxter I."/>
            <person name="Schmutz J."/>
            <person name="Brutnell T."/>
            <person name="Kellogg E."/>
        </authorList>
    </citation>
    <scope>NUCLEOTIDE SEQUENCE [LARGE SCALE GENOMIC DNA]</scope>
</reference>
<accession>A0A4U6W0W3</accession>
<keyword evidence="3" id="KW-1185">Reference proteome</keyword>